<dbReference type="EMBL" id="LGEM01000031">
    <property type="protein sequence ID" value="KUP97313.1"/>
    <property type="molecule type" value="Genomic_DNA"/>
</dbReference>
<evidence type="ECO:0000313" key="2">
    <source>
        <dbReference type="Proteomes" id="UP000074382"/>
    </source>
</evidence>
<protein>
    <submittedName>
        <fullName evidence="1">Uncharacterized protein</fullName>
    </submittedName>
</protein>
<keyword evidence="2" id="KW-1185">Reference proteome</keyword>
<name>A0A147KJ80_THECS</name>
<dbReference type="Proteomes" id="UP000074382">
    <property type="component" value="Unassembled WGS sequence"/>
</dbReference>
<dbReference type="PATRIC" id="fig|665004.4.peg.4108"/>
<accession>A0A147KJ80</accession>
<comment type="caution">
    <text evidence="1">The sequence shown here is derived from an EMBL/GenBank/DDBJ whole genome shotgun (WGS) entry which is preliminary data.</text>
</comment>
<dbReference type="STRING" id="665004.AC529_07680"/>
<gene>
    <name evidence="1" type="ORF">AC529_07680</name>
</gene>
<dbReference type="OrthoDB" id="3436988at2"/>
<reference evidence="2" key="1">
    <citation type="journal article" date="2017" name="Acta Aliment.">
        <title>Plant polysaccharide degrading enzyme system of Thermpbifida cellulosilytica TB100 revealed by de novo genome project data.</title>
        <authorList>
            <person name="Toth A."/>
            <person name="Baka E."/>
            <person name="Luzics S."/>
            <person name="Bata-Vidacs I."/>
            <person name="Nagy I."/>
            <person name="Balint B."/>
            <person name="Herceg R."/>
            <person name="Olasz F."/>
            <person name="Wilk T."/>
            <person name="Nagy T."/>
            <person name="Kriszt B."/>
            <person name="Nagy I."/>
            <person name="Kukolya J."/>
        </authorList>
    </citation>
    <scope>NUCLEOTIDE SEQUENCE [LARGE SCALE GENOMIC DNA]</scope>
    <source>
        <strain evidence="2">TB100</strain>
    </source>
</reference>
<sequence>MADQPPPVSPREISEFLALVRERSTNRVPSTPAEDVVFFERKADLLSRIAVHSFDPEAVEVAAIARAQLDAARSRLADSAGGGC</sequence>
<evidence type="ECO:0000313" key="1">
    <source>
        <dbReference type="EMBL" id="KUP97313.1"/>
    </source>
</evidence>
<dbReference type="AlphaFoldDB" id="A0A147KJ80"/>
<proteinExistence type="predicted"/>
<organism evidence="1 2">
    <name type="scientific">Thermobifida cellulosilytica TB100</name>
    <dbReference type="NCBI Taxonomy" id="665004"/>
    <lineage>
        <taxon>Bacteria</taxon>
        <taxon>Bacillati</taxon>
        <taxon>Actinomycetota</taxon>
        <taxon>Actinomycetes</taxon>
        <taxon>Streptosporangiales</taxon>
        <taxon>Nocardiopsidaceae</taxon>
        <taxon>Thermobifida</taxon>
    </lineage>
</organism>
<dbReference type="RefSeq" id="WP_068758654.1">
    <property type="nucleotide sequence ID" value="NZ_KQ950188.1"/>
</dbReference>